<evidence type="ECO:0000313" key="1">
    <source>
        <dbReference type="EMBL" id="QDO89446.1"/>
    </source>
</evidence>
<dbReference type="Proteomes" id="UP000315395">
    <property type="component" value="Chromosome"/>
</dbReference>
<name>A0A516GD46_9MICO</name>
<keyword evidence="2" id="KW-1185">Reference proteome</keyword>
<dbReference type="OrthoDB" id="4865096at2"/>
<accession>A0A516GD46</accession>
<dbReference type="AlphaFoldDB" id="A0A516GD46"/>
<protein>
    <submittedName>
        <fullName evidence="1">Uncharacterized protein</fullName>
    </submittedName>
</protein>
<dbReference type="EMBL" id="CP041616">
    <property type="protein sequence ID" value="QDO89446.1"/>
    <property type="molecule type" value="Genomic_DNA"/>
</dbReference>
<gene>
    <name evidence="1" type="ORF">FNH13_14825</name>
</gene>
<organism evidence="1 2">
    <name type="scientific">Ornithinimicrobium ciconiae</name>
    <dbReference type="NCBI Taxonomy" id="2594265"/>
    <lineage>
        <taxon>Bacteria</taxon>
        <taxon>Bacillati</taxon>
        <taxon>Actinomycetota</taxon>
        <taxon>Actinomycetes</taxon>
        <taxon>Micrococcales</taxon>
        <taxon>Ornithinimicrobiaceae</taxon>
        <taxon>Ornithinimicrobium</taxon>
    </lineage>
</organism>
<reference evidence="1 2" key="1">
    <citation type="submission" date="2019-07" db="EMBL/GenBank/DDBJ databases">
        <title>complete genome sequencing of Ornithinimicrobium sp. H23M54.</title>
        <authorList>
            <person name="Bae J.-W."/>
            <person name="Lee S.-Y."/>
        </authorList>
    </citation>
    <scope>NUCLEOTIDE SEQUENCE [LARGE SCALE GENOMIC DNA]</scope>
    <source>
        <strain evidence="1 2">H23M54</strain>
    </source>
</reference>
<sequence>MAAVEDPLFRSGDLLWRFLAHDGQVRGAVIRQRGSDPKPFDELLQVYAQERPGVPVTVHESRHTWQELEDAQAALVGLPDHQKASVGMGLNQDGTDVRLTVGLLYPTEEILATLNDLPEGIVHVNYLVRPVRGVPEPA</sequence>
<dbReference type="RefSeq" id="WP_143784132.1">
    <property type="nucleotide sequence ID" value="NZ_CP041616.1"/>
</dbReference>
<evidence type="ECO:0000313" key="2">
    <source>
        <dbReference type="Proteomes" id="UP000315395"/>
    </source>
</evidence>
<dbReference type="KEGG" id="orz:FNH13_14825"/>
<proteinExistence type="predicted"/>